<evidence type="ECO:0000256" key="2">
    <source>
        <dbReference type="ARBA" id="ARBA00001947"/>
    </source>
</evidence>
<organism evidence="15 16">
    <name type="scientific">Syncephalis pseudoplumigaleata</name>
    <dbReference type="NCBI Taxonomy" id="1712513"/>
    <lineage>
        <taxon>Eukaryota</taxon>
        <taxon>Fungi</taxon>
        <taxon>Fungi incertae sedis</taxon>
        <taxon>Zoopagomycota</taxon>
        <taxon>Zoopagomycotina</taxon>
        <taxon>Zoopagomycetes</taxon>
        <taxon>Zoopagales</taxon>
        <taxon>Piptocephalidaceae</taxon>
        <taxon>Syncephalis</taxon>
    </lineage>
</organism>
<dbReference type="EMBL" id="KZ989542">
    <property type="protein sequence ID" value="RKP26008.1"/>
    <property type="molecule type" value="Genomic_DNA"/>
</dbReference>
<evidence type="ECO:0000256" key="9">
    <source>
        <dbReference type="ARBA" id="ARBA00022833"/>
    </source>
</evidence>
<evidence type="ECO:0000259" key="14">
    <source>
        <dbReference type="Pfam" id="PF05011"/>
    </source>
</evidence>
<dbReference type="OrthoDB" id="407609at2759"/>
<evidence type="ECO:0000256" key="11">
    <source>
        <dbReference type="ARBA" id="ARBA00023211"/>
    </source>
</evidence>
<dbReference type="Pfam" id="PF05011">
    <property type="entry name" value="DBR1"/>
    <property type="match status" value="1"/>
</dbReference>
<evidence type="ECO:0000256" key="3">
    <source>
        <dbReference type="ARBA" id="ARBA00001954"/>
    </source>
</evidence>
<comment type="cofactor">
    <cofactor evidence="3">
        <name>Fe(2+)</name>
        <dbReference type="ChEBI" id="CHEBI:29033"/>
    </cofactor>
</comment>
<keyword evidence="10" id="KW-0408">Iron</keyword>
<keyword evidence="11" id="KW-0464">Manganese</keyword>
<dbReference type="SUPFAM" id="SSF56300">
    <property type="entry name" value="Metallo-dependent phosphatases"/>
    <property type="match status" value="1"/>
</dbReference>
<feature type="domain" description="Calcineurin-like phosphoesterase" evidence="13">
    <location>
        <begin position="1"/>
        <end position="228"/>
    </location>
</feature>
<dbReference type="PANTHER" id="PTHR12849:SF0">
    <property type="entry name" value="LARIAT DEBRANCHING ENZYME"/>
    <property type="match status" value="1"/>
</dbReference>
<dbReference type="GO" id="GO:0046872">
    <property type="term" value="F:metal ion binding"/>
    <property type="evidence" value="ECO:0007669"/>
    <property type="project" value="UniProtKB-KW"/>
</dbReference>
<dbReference type="AlphaFoldDB" id="A0A4P9Z115"/>
<protein>
    <submittedName>
        <fullName evidence="15">Metallo-dependent phosphatase-like protein</fullName>
    </submittedName>
</protein>
<comment type="cofactor">
    <cofactor evidence="1">
        <name>Mn(2+)</name>
        <dbReference type="ChEBI" id="CHEBI:29035"/>
    </cofactor>
</comment>
<sequence length="327" mass="37047">IAVVGCGHGELDAIYAEIQRRETTIGCRVDLLIICGDFQAVRNFGDLACMACPVRYRRLGDFHRYYSGEKKAPVLTLFIGGNHEASNHLQELYYGGWVCPNIYYLGAAGVVRYGGLRIGGISGIFNPRDYKKGRFERPPYNRSDERSIYHLRGYDVERLALIREGIHVMASHDWPCNIEKYGNVERLIAQKRHLASDIYSGRLGAPAHMYLLQRLQPCYWFSAHLHAYFTATFTHPTASAASMGEHSSTTFVEIDDDAAASSPASLSYDPEWLAILRATRTYMSLEDWQPTLPHADAIYRCVCMHATVQWDIEVLMRAMHHVQGHRS</sequence>
<accession>A0A4P9Z115</accession>
<evidence type="ECO:0000313" key="15">
    <source>
        <dbReference type="EMBL" id="RKP26008.1"/>
    </source>
</evidence>
<dbReference type="FunFam" id="3.60.21.10:FF:000035">
    <property type="entry name" value="Lariat debranching enzyme"/>
    <property type="match status" value="1"/>
</dbReference>
<dbReference type="InterPro" id="IPR041816">
    <property type="entry name" value="Dbr1_N"/>
</dbReference>
<reference evidence="16" key="1">
    <citation type="journal article" date="2018" name="Nat. Microbiol.">
        <title>Leveraging single-cell genomics to expand the fungal tree of life.</title>
        <authorList>
            <person name="Ahrendt S.R."/>
            <person name="Quandt C.A."/>
            <person name="Ciobanu D."/>
            <person name="Clum A."/>
            <person name="Salamov A."/>
            <person name="Andreopoulos B."/>
            <person name="Cheng J.F."/>
            <person name="Woyke T."/>
            <person name="Pelin A."/>
            <person name="Henrissat B."/>
            <person name="Reynolds N.K."/>
            <person name="Benny G.L."/>
            <person name="Smith M.E."/>
            <person name="James T.Y."/>
            <person name="Grigoriev I.V."/>
        </authorList>
    </citation>
    <scope>NUCLEOTIDE SEQUENCE [LARGE SCALE GENOMIC DNA]</scope>
    <source>
        <strain evidence="16">Benny S71-1</strain>
    </source>
</reference>
<feature type="domain" description="Lariat debranching enzyme C-terminal" evidence="14">
    <location>
        <begin position="252"/>
        <end position="294"/>
    </location>
</feature>
<feature type="non-terminal residue" evidence="15">
    <location>
        <position position="1"/>
    </location>
</feature>
<dbReference type="CDD" id="cd00844">
    <property type="entry name" value="MPP_Dbr1_N"/>
    <property type="match status" value="1"/>
</dbReference>
<dbReference type="InterPro" id="IPR004843">
    <property type="entry name" value="Calcineurin-like_PHP"/>
</dbReference>
<comment type="subcellular location">
    <subcellularLocation>
        <location evidence="4">Nucleus</location>
    </subcellularLocation>
</comment>
<evidence type="ECO:0000256" key="6">
    <source>
        <dbReference type="ARBA" id="ARBA00022664"/>
    </source>
</evidence>
<keyword evidence="9" id="KW-0862">Zinc</keyword>
<evidence type="ECO:0000256" key="8">
    <source>
        <dbReference type="ARBA" id="ARBA00022801"/>
    </source>
</evidence>
<keyword evidence="8" id="KW-0378">Hydrolase</keyword>
<evidence type="ECO:0000256" key="1">
    <source>
        <dbReference type="ARBA" id="ARBA00001936"/>
    </source>
</evidence>
<keyword evidence="6" id="KW-0507">mRNA processing</keyword>
<evidence type="ECO:0000256" key="4">
    <source>
        <dbReference type="ARBA" id="ARBA00004123"/>
    </source>
</evidence>
<name>A0A4P9Z115_9FUNG</name>
<dbReference type="GO" id="GO:0000398">
    <property type="term" value="P:mRNA splicing, via spliceosome"/>
    <property type="evidence" value="ECO:0007669"/>
    <property type="project" value="TreeGrafter"/>
</dbReference>
<dbReference type="PANTHER" id="PTHR12849">
    <property type="entry name" value="RNA LARIAT DEBRANCHING ENZYME"/>
    <property type="match status" value="1"/>
</dbReference>
<dbReference type="GO" id="GO:0005634">
    <property type="term" value="C:nucleus"/>
    <property type="evidence" value="ECO:0007669"/>
    <property type="project" value="UniProtKB-SubCell"/>
</dbReference>
<dbReference type="GO" id="GO:0008419">
    <property type="term" value="F:RNA lariat debranching enzyme activity"/>
    <property type="evidence" value="ECO:0007669"/>
    <property type="project" value="TreeGrafter"/>
</dbReference>
<evidence type="ECO:0000259" key="13">
    <source>
        <dbReference type="Pfam" id="PF00149"/>
    </source>
</evidence>
<keyword evidence="12" id="KW-0539">Nucleus</keyword>
<evidence type="ECO:0000313" key="16">
    <source>
        <dbReference type="Proteomes" id="UP000278143"/>
    </source>
</evidence>
<evidence type="ECO:0000256" key="10">
    <source>
        <dbReference type="ARBA" id="ARBA00023004"/>
    </source>
</evidence>
<dbReference type="Gene3D" id="3.60.21.10">
    <property type="match status" value="1"/>
</dbReference>
<evidence type="ECO:0000256" key="5">
    <source>
        <dbReference type="ARBA" id="ARBA00006045"/>
    </source>
</evidence>
<comment type="cofactor">
    <cofactor evidence="2">
        <name>Zn(2+)</name>
        <dbReference type="ChEBI" id="CHEBI:29105"/>
    </cofactor>
</comment>
<keyword evidence="16" id="KW-1185">Reference proteome</keyword>
<evidence type="ECO:0000256" key="12">
    <source>
        <dbReference type="ARBA" id="ARBA00023242"/>
    </source>
</evidence>
<keyword evidence="7" id="KW-0479">Metal-binding</keyword>
<proteinExistence type="inferred from homology"/>
<gene>
    <name evidence="15" type="ORF">SYNPS1DRAFT_14831</name>
</gene>
<dbReference type="InterPro" id="IPR007708">
    <property type="entry name" value="DBR1_C"/>
</dbReference>
<dbReference type="Pfam" id="PF00149">
    <property type="entry name" value="Metallophos"/>
    <property type="match status" value="1"/>
</dbReference>
<dbReference type="Proteomes" id="UP000278143">
    <property type="component" value="Unassembled WGS sequence"/>
</dbReference>
<dbReference type="InterPro" id="IPR029052">
    <property type="entry name" value="Metallo-depent_PP-like"/>
</dbReference>
<evidence type="ECO:0000256" key="7">
    <source>
        <dbReference type="ARBA" id="ARBA00022723"/>
    </source>
</evidence>
<comment type="similarity">
    <text evidence="5">Belongs to the lariat debranching enzyme family.</text>
</comment>